<dbReference type="Proteomes" id="UP000199580">
    <property type="component" value="Unassembled WGS sequence"/>
</dbReference>
<name>A0A1G8ZG51_9FLAO</name>
<organism evidence="1 2">
    <name type="scientific">Flavobacterium noncentrifugens</name>
    <dbReference type="NCBI Taxonomy" id="1128970"/>
    <lineage>
        <taxon>Bacteria</taxon>
        <taxon>Pseudomonadati</taxon>
        <taxon>Bacteroidota</taxon>
        <taxon>Flavobacteriia</taxon>
        <taxon>Flavobacteriales</taxon>
        <taxon>Flavobacteriaceae</taxon>
        <taxon>Flavobacterium</taxon>
    </lineage>
</organism>
<keyword evidence="2" id="KW-1185">Reference proteome</keyword>
<gene>
    <name evidence="1" type="ORF">SAMN04487935_2580</name>
</gene>
<dbReference type="OrthoDB" id="1270082at2"/>
<evidence type="ECO:0000313" key="2">
    <source>
        <dbReference type="Proteomes" id="UP000199580"/>
    </source>
</evidence>
<protein>
    <submittedName>
        <fullName evidence="1">Uncharacterized protein</fullName>
    </submittedName>
</protein>
<reference evidence="1 2" key="1">
    <citation type="submission" date="2016-10" db="EMBL/GenBank/DDBJ databases">
        <authorList>
            <person name="de Groot N.N."/>
        </authorList>
    </citation>
    <scope>NUCLEOTIDE SEQUENCE [LARGE SCALE GENOMIC DNA]</scope>
    <source>
        <strain evidence="1 2">CGMCC 1.10076</strain>
    </source>
</reference>
<dbReference type="EMBL" id="FNEZ01000004">
    <property type="protein sequence ID" value="SDK14082.1"/>
    <property type="molecule type" value="Genomic_DNA"/>
</dbReference>
<dbReference type="STRING" id="1128970.SAMN04487935_2580"/>
<dbReference type="AlphaFoldDB" id="A0A1G8ZG51"/>
<accession>A0A1G8ZG51</accession>
<sequence>MMNGTKTSFETNFWIRHETESPFEEIDAFFQSNDLDNYKHLLGEVMMHLRKEEVYQPKYPGVVFAFYTSVRSLLKACYCLQFGSTKWKVAALSGCNSVLHQASLTKEEYHEPCLVFRKAFAVKTLDDFEAFFSEAVELALSPYTDDGYWDAMAFYIHLVKMLDAAWLIRERGIEKIEKLKNNNESL</sequence>
<proteinExistence type="predicted"/>
<dbReference type="RefSeq" id="WP_091396253.1">
    <property type="nucleotide sequence ID" value="NZ_BKAI01000009.1"/>
</dbReference>
<evidence type="ECO:0000313" key="1">
    <source>
        <dbReference type="EMBL" id="SDK14082.1"/>
    </source>
</evidence>